<dbReference type="OrthoDB" id="4966783at2"/>
<organism evidence="1 2">
    <name type="scientific">Streptomyces caatingaensis</name>
    <dbReference type="NCBI Taxonomy" id="1678637"/>
    <lineage>
        <taxon>Bacteria</taxon>
        <taxon>Bacillati</taxon>
        <taxon>Actinomycetota</taxon>
        <taxon>Actinomycetes</taxon>
        <taxon>Kitasatosporales</taxon>
        <taxon>Streptomycetaceae</taxon>
        <taxon>Streptomyces</taxon>
    </lineage>
</organism>
<reference evidence="2" key="1">
    <citation type="submission" date="2015-07" db="EMBL/GenBank/DDBJ databases">
        <title>Draft genome sequence of Streptomyces sp. CMAA 1322, a bacterium isolated from Caatinga biome, from dry forest semiarid of Brazil.</title>
        <authorList>
            <person name="Santos S.N."/>
            <person name="Gacesa R."/>
            <person name="Taketani R.G."/>
            <person name="Long P.F."/>
            <person name="Melo I.S."/>
        </authorList>
    </citation>
    <scope>NUCLEOTIDE SEQUENCE [LARGE SCALE GENOMIC DNA]</scope>
    <source>
        <strain evidence="2">CMAA 1322</strain>
    </source>
</reference>
<accession>A0A0K9XCA6</accession>
<dbReference type="EMBL" id="LFXA01000013">
    <property type="protein sequence ID" value="KNB50833.1"/>
    <property type="molecule type" value="Genomic_DNA"/>
</dbReference>
<dbReference type="Proteomes" id="UP000037288">
    <property type="component" value="Unassembled WGS sequence"/>
</dbReference>
<protein>
    <submittedName>
        <fullName evidence="1">Uncharacterized protein</fullName>
    </submittedName>
</protein>
<gene>
    <name evidence="1" type="ORF">AC230_20620</name>
</gene>
<sequence length="68" mass="7651">MSLQSPPAGHQQSALWFSRRSRKDQGRTLLFHGHLKPVLLRDREPPYVKWEGTIWDSNGVRGGPCGPG</sequence>
<name>A0A0K9XCA6_9ACTN</name>
<keyword evidence="2" id="KW-1185">Reference proteome</keyword>
<comment type="caution">
    <text evidence="1">The sequence shown here is derived from an EMBL/GenBank/DDBJ whole genome shotgun (WGS) entry which is preliminary data.</text>
</comment>
<proteinExistence type="predicted"/>
<dbReference type="AlphaFoldDB" id="A0A0K9XCA6"/>
<evidence type="ECO:0000313" key="1">
    <source>
        <dbReference type="EMBL" id="KNB50833.1"/>
    </source>
</evidence>
<dbReference type="PATRIC" id="fig|1678637.3.peg.4414"/>
<evidence type="ECO:0000313" key="2">
    <source>
        <dbReference type="Proteomes" id="UP000037288"/>
    </source>
</evidence>